<dbReference type="Gene3D" id="2.100.10.30">
    <property type="entry name" value="Jacalin-like lectin domain"/>
    <property type="match status" value="1"/>
</dbReference>
<comment type="caution">
    <text evidence="2">The sequence shown here is derived from an EMBL/GenBank/DDBJ whole genome shotgun (WGS) entry which is preliminary data.</text>
</comment>
<dbReference type="OrthoDB" id="3231004at2759"/>
<dbReference type="InterPro" id="IPR037221">
    <property type="entry name" value="H-type_lectin_dom_sf"/>
</dbReference>
<dbReference type="InterPro" id="IPR036404">
    <property type="entry name" value="Jacalin-like_lectin_dom_sf"/>
</dbReference>
<evidence type="ECO:0000313" key="3">
    <source>
        <dbReference type="Proteomes" id="UP000219286"/>
    </source>
</evidence>
<keyword evidence="3" id="KW-1185">Reference proteome</keyword>
<evidence type="ECO:0000256" key="1">
    <source>
        <dbReference type="SAM" id="MobiDB-lite"/>
    </source>
</evidence>
<accession>A0A2H2ZMQ8</accession>
<evidence type="ECO:0008006" key="4">
    <source>
        <dbReference type="Google" id="ProtNLM"/>
    </source>
</evidence>
<evidence type="ECO:0000313" key="2">
    <source>
        <dbReference type="EMBL" id="OTA01341.1"/>
    </source>
</evidence>
<dbReference type="EMBL" id="LFMI01000194">
    <property type="protein sequence ID" value="OTA01341.1"/>
    <property type="molecule type" value="Genomic_DNA"/>
</dbReference>
<organism evidence="2 3">
    <name type="scientific">Trichoderma parareesei</name>
    <name type="common">Filamentous fungus</name>
    <dbReference type="NCBI Taxonomy" id="858221"/>
    <lineage>
        <taxon>Eukaryota</taxon>
        <taxon>Fungi</taxon>
        <taxon>Dikarya</taxon>
        <taxon>Ascomycota</taxon>
        <taxon>Pezizomycotina</taxon>
        <taxon>Sordariomycetes</taxon>
        <taxon>Hypocreomycetidae</taxon>
        <taxon>Hypocreales</taxon>
        <taxon>Hypocreaceae</taxon>
        <taxon>Trichoderma</taxon>
    </lineage>
</organism>
<reference evidence="2 3" key="1">
    <citation type="journal article" date="2015" name="Genome Announc.">
        <title>Genome sequence and annotation of Trichoderma parareesei, the ancestor of the cellulase producer Trichoderma reesei.</title>
        <authorList>
            <person name="Yang D."/>
            <person name="Pomraning K."/>
            <person name="Kopchinskiy A."/>
            <person name="Karimi Aghcheh R."/>
            <person name="Atanasova L."/>
            <person name="Chenthamara K."/>
            <person name="Baker S.E."/>
            <person name="Zhang R."/>
            <person name="Shen Q."/>
            <person name="Freitag M."/>
            <person name="Kubicek C.P."/>
            <person name="Druzhinina I.S."/>
        </authorList>
    </citation>
    <scope>NUCLEOTIDE SEQUENCE [LARGE SCALE GENOMIC DNA]</scope>
    <source>
        <strain evidence="2 3">CBS 125925</strain>
    </source>
</reference>
<dbReference type="Gene3D" id="2.60.40.2080">
    <property type="match status" value="1"/>
</dbReference>
<feature type="compositionally biased region" description="Acidic residues" evidence="1">
    <location>
        <begin position="91"/>
        <end position="104"/>
    </location>
</feature>
<dbReference type="AlphaFoldDB" id="A0A2H2ZMQ8"/>
<dbReference type="SUPFAM" id="SSF141086">
    <property type="entry name" value="Agglutinin HPA-like"/>
    <property type="match status" value="1"/>
</dbReference>
<feature type="region of interest" description="Disordered" evidence="1">
    <location>
        <begin position="89"/>
        <end position="138"/>
    </location>
</feature>
<name>A0A2H2ZMQ8_TRIPA</name>
<feature type="compositionally biased region" description="Polar residues" evidence="1">
    <location>
        <begin position="122"/>
        <end position="133"/>
    </location>
</feature>
<dbReference type="Proteomes" id="UP000219286">
    <property type="component" value="Unassembled WGS sequence"/>
</dbReference>
<sequence length="860" mass="94261">MSLNLAPYNNGMRLDTPRVGSATGLWKVGEGSNRLSFNSYTQQICIDDAVVIDPDRIDNAVTNDGFTMRELRYGIGARAKAFRALNGLRDDVDEDEGDEDEDEGGLQPQPQPQLTEAMPTPATLTGTDTSNGQTPPLIGPVPPTPLDSMALQLSQDVKTVAKLVEDIARLETAIEEAIDPDSAESKRDALLLEKKRMRLARLKTNGTGLKSKNPRGAARELSRRGPSQIVSYSSRFVNKISEITDDMNISGSLSIKYGAIGGSGKGSFIDSDKFKESDLNFFISVKAVNQSINIKDALVFQGLPSVNETNFRSVFGDCFISGFLEGGEFNALVSMKTVNKDKRMAIIAEAEVALSVGAADIKAKANVDMAKSSFSSQTETTIQVGWSGGGHIKPVDQLWTIQSLLETAAKFPDLVANTPQRTYAIFTKYGSLRSYMALKPPKLKPMFYENAAIHTNALLDAYMDYKNIYRTLGTQLFDIQAGTKKFVDWSDEVRDYADWATLSLIDDEKPFKATIKGLNLARRACRFQMVKIVREVDAIEEHPDYAADEKRPEAIQSTIIFRERLPGVKDKEKPLAPCPLLDRVDGEGVSEAEAAKAASYGVDQPDVGKFQKLAPMVGSPQGTLFCNLDFVKADFSLRTVTVDVHDGVVIGLSVRYTNGLLAAVGTSGGCRSTLTVHHEDGEKIIACSIETGRRKDVDKAPIRVTALRLYTNRGPDLLGNSEDWKPALKGEGIRGDRQFEQLDLKHFDPLLVNAQIKGFWGYGNTTPQINSQSGIFRLAPIWGNKEGPQEAGWYGGSFSKGPKVFTGINCIDFPVDPNSPIPLPIFGKHEWATKDKLRWHGGTWGDTVMTKVGFCWIAVE</sequence>
<protein>
    <recommendedName>
        <fullName evidence="4">H-type lectin domain-containing protein</fullName>
    </recommendedName>
</protein>
<gene>
    <name evidence="2" type="ORF">A9Z42_0016590</name>
</gene>
<proteinExistence type="predicted"/>